<accession>A0A4Y2EWM7</accession>
<reference evidence="1 2" key="1">
    <citation type="journal article" date="2019" name="Sci. Rep.">
        <title>Orb-weaving spider Araneus ventricosus genome elucidates the spidroin gene catalogue.</title>
        <authorList>
            <person name="Kono N."/>
            <person name="Nakamura H."/>
            <person name="Ohtoshi R."/>
            <person name="Moran D.A.P."/>
            <person name="Shinohara A."/>
            <person name="Yoshida Y."/>
            <person name="Fujiwara M."/>
            <person name="Mori M."/>
            <person name="Tomita M."/>
            <person name="Arakawa K."/>
        </authorList>
    </citation>
    <scope>NUCLEOTIDE SEQUENCE [LARGE SCALE GENOMIC DNA]</scope>
</reference>
<keyword evidence="2" id="KW-1185">Reference proteome</keyword>
<evidence type="ECO:0000313" key="1">
    <source>
        <dbReference type="EMBL" id="GBM32598.1"/>
    </source>
</evidence>
<organism evidence="1 2">
    <name type="scientific">Araneus ventricosus</name>
    <name type="common">Orbweaver spider</name>
    <name type="synonym">Epeira ventricosa</name>
    <dbReference type="NCBI Taxonomy" id="182803"/>
    <lineage>
        <taxon>Eukaryota</taxon>
        <taxon>Metazoa</taxon>
        <taxon>Ecdysozoa</taxon>
        <taxon>Arthropoda</taxon>
        <taxon>Chelicerata</taxon>
        <taxon>Arachnida</taxon>
        <taxon>Araneae</taxon>
        <taxon>Araneomorphae</taxon>
        <taxon>Entelegynae</taxon>
        <taxon>Araneoidea</taxon>
        <taxon>Araneidae</taxon>
        <taxon>Araneus</taxon>
    </lineage>
</organism>
<comment type="caution">
    <text evidence="1">The sequence shown here is derived from an EMBL/GenBank/DDBJ whole genome shotgun (WGS) entry which is preliminary data.</text>
</comment>
<protein>
    <submittedName>
        <fullName evidence="1">Uncharacterized protein</fullName>
    </submittedName>
</protein>
<sequence>MVVRFRLWNQRVPGSIQHAYQRATMYISLVHIKSDVENQKSPSRVVQKSGEWELVHISSSSSDHDSKLMSAFENIHVLLQAERHYDTAKLISVFSFHRTILQT</sequence>
<proteinExistence type="predicted"/>
<evidence type="ECO:0000313" key="2">
    <source>
        <dbReference type="Proteomes" id="UP000499080"/>
    </source>
</evidence>
<dbReference type="AlphaFoldDB" id="A0A4Y2EWM7"/>
<dbReference type="EMBL" id="BGPR01000712">
    <property type="protein sequence ID" value="GBM32598.1"/>
    <property type="molecule type" value="Genomic_DNA"/>
</dbReference>
<gene>
    <name evidence="1" type="ORF">AVEN_195558_1</name>
</gene>
<name>A0A4Y2EWM7_ARAVE</name>
<dbReference type="Proteomes" id="UP000499080">
    <property type="component" value="Unassembled WGS sequence"/>
</dbReference>